<dbReference type="AlphaFoldDB" id="A0A3M2RJ65"/>
<accession>A0A3M2RJ65</accession>
<protein>
    <recommendedName>
        <fullName evidence="3">HNH nuclease domain-containing protein</fullName>
    </recommendedName>
</protein>
<dbReference type="EMBL" id="NKUJ01000424">
    <property type="protein sequence ID" value="RMJ05258.1"/>
    <property type="molecule type" value="Genomic_DNA"/>
</dbReference>
<reference evidence="1 2" key="1">
    <citation type="submission" date="2017-06" db="EMBL/GenBank/DDBJ databases">
        <title>Comparative genomic analysis of Ambrosia Fusariam Clade fungi.</title>
        <authorList>
            <person name="Stajich J.E."/>
            <person name="Carrillo J."/>
            <person name="Kijimoto T."/>
            <person name="Eskalen A."/>
            <person name="O'Donnell K."/>
            <person name="Kasson M."/>
        </authorList>
    </citation>
    <scope>NUCLEOTIDE SEQUENCE [LARGE SCALE GENOMIC DNA]</scope>
    <source>
        <strain evidence="1">UCR3666</strain>
    </source>
</reference>
<keyword evidence="2" id="KW-1185">Reference proteome</keyword>
<proteinExistence type="predicted"/>
<gene>
    <name evidence="1" type="ORF">CDV36_014066</name>
</gene>
<organism evidence="1 2">
    <name type="scientific">Fusarium kuroshium</name>
    <dbReference type="NCBI Taxonomy" id="2010991"/>
    <lineage>
        <taxon>Eukaryota</taxon>
        <taxon>Fungi</taxon>
        <taxon>Dikarya</taxon>
        <taxon>Ascomycota</taxon>
        <taxon>Pezizomycotina</taxon>
        <taxon>Sordariomycetes</taxon>
        <taxon>Hypocreomycetidae</taxon>
        <taxon>Hypocreales</taxon>
        <taxon>Nectriaceae</taxon>
        <taxon>Fusarium</taxon>
        <taxon>Fusarium solani species complex</taxon>
    </lineage>
</organism>
<evidence type="ECO:0008006" key="3">
    <source>
        <dbReference type="Google" id="ProtNLM"/>
    </source>
</evidence>
<dbReference type="OrthoDB" id="5386595at2759"/>
<sequence length="151" mass="17623">MDEEYGDSYLEISQLHVASAQVESQIELRKFEATPDETWYDQPVAHNLKLQHDSSMRWESIMKRHKTRIQSRIASGCGTFVRLFTTSKVGFNLHGGQGERDSSVQSYMRDDMLKVYCPDRPLEGYRRDSILYKWFDEENVHVTHLFPEACG</sequence>
<name>A0A3M2RJ65_9HYPO</name>
<dbReference type="Proteomes" id="UP000277212">
    <property type="component" value="Unassembled WGS sequence"/>
</dbReference>
<dbReference type="STRING" id="2010991.A0A3M2RJ65"/>
<evidence type="ECO:0000313" key="1">
    <source>
        <dbReference type="EMBL" id="RMJ05258.1"/>
    </source>
</evidence>
<evidence type="ECO:0000313" key="2">
    <source>
        <dbReference type="Proteomes" id="UP000277212"/>
    </source>
</evidence>
<comment type="caution">
    <text evidence="1">The sequence shown here is derived from an EMBL/GenBank/DDBJ whole genome shotgun (WGS) entry which is preliminary data.</text>
</comment>